<accession>A0A0N4U5F7</accession>
<evidence type="ECO:0000313" key="2">
    <source>
        <dbReference type="Proteomes" id="UP000038040"/>
    </source>
</evidence>
<sequence length="91" mass="9788">MAFSIYKNKTNPCYWLDWCYPFYTLPTPAPPAPAIPTACPGGAGIGPCVNNQCPDRYACFNNNCCPVNNDYGPCVNGQCPMGICNNGRCVG</sequence>
<dbReference type="Proteomes" id="UP000274756">
    <property type="component" value="Unassembled WGS sequence"/>
</dbReference>
<keyword evidence="3" id="KW-1185">Reference proteome</keyword>
<dbReference type="AlphaFoldDB" id="A0A0N4U5F7"/>
<name>A0A0N4U5F7_DRAME</name>
<gene>
    <name evidence="1" type="ORF">DME_LOCUS6437</name>
</gene>
<organism evidence="2 4">
    <name type="scientific">Dracunculus medinensis</name>
    <name type="common">Guinea worm</name>
    <dbReference type="NCBI Taxonomy" id="318479"/>
    <lineage>
        <taxon>Eukaryota</taxon>
        <taxon>Metazoa</taxon>
        <taxon>Ecdysozoa</taxon>
        <taxon>Nematoda</taxon>
        <taxon>Chromadorea</taxon>
        <taxon>Rhabditida</taxon>
        <taxon>Spirurina</taxon>
        <taxon>Dracunculoidea</taxon>
        <taxon>Dracunculidae</taxon>
        <taxon>Dracunculus</taxon>
    </lineage>
</organism>
<evidence type="ECO:0000313" key="4">
    <source>
        <dbReference type="WBParaSite" id="DME_0000207701-mRNA-1"/>
    </source>
</evidence>
<dbReference type="WBParaSite" id="DME_0000207701-mRNA-1">
    <property type="protein sequence ID" value="DME_0000207701-mRNA-1"/>
    <property type="gene ID" value="DME_0000207701"/>
</dbReference>
<reference evidence="1 3" key="2">
    <citation type="submission" date="2018-11" db="EMBL/GenBank/DDBJ databases">
        <authorList>
            <consortium name="Pathogen Informatics"/>
        </authorList>
    </citation>
    <scope>NUCLEOTIDE SEQUENCE [LARGE SCALE GENOMIC DNA]</scope>
</reference>
<reference evidence="4" key="1">
    <citation type="submission" date="2017-02" db="UniProtKB">
        <authorList>
            <consortium name="WormBaseParasite"/>
        </authorList>
    </citation>
    <scope>IDENTIFICATION</scope>
</reference>
<dbReference type="Proteomes" id="UP000038040">
    <property type="component" value="Unplaced"/>
</dbReference>
<evidence type="ECO:0000313" key="3">
    <source>
        <dbReference type="Proteomes" id="UP000274756"/>
    </source>
</evidence>
<proteinExistence type="predicted"/>
<protein>
    <submittedName>
        <fullName evidence="4">CC domain-containing protein</fullName>
    </submittedName>
</protein>
<dbReference type="EMBL" id="UYYG01001155">
    <property type="protein sequence ID" value="VDN56464.1"/>
    <property type="molecule type" value="Genomic_DNA"/>
</dbReference>
<evidence type="ECO:0000313" key="1">
    <source>
        <dbReference type="EMBL" id="VDN56464.1"/>
    </source>
</evidence>